<evidence type="ECO:0000313" key="1">
    <source>
        <dbReference type="EMBL" id="GAC30406.1"/>
    </source>
</evidence>
<name>K6Z2I1_9ALTE</name>
<gene>
    <name evidence="1" type="ORF">GPAL_3560</name>
</gene>
<sequence>MTRRNRLVTSRRVNLLLLNDNYKQQADLNMQNKDAVKKLYA</sequence>
<dbReference type="Proteomes" id="UP000006251">
    <property type="component" value="Unassembled WGS sequence"/>
</dbReference>
<comment type="caution">
    <text evidence="1">The sequence shown here is derived from an EMBL/GenBank/DDBJ whole genome shotgun (WGS) entry which is preliminary data.</text>
</comment>
<accession>K6Z2I1</accession>
<organism evidence="1 2">
    <name type="scientific">Brumicola pallidula DSM 14239 = ACAM 615</name>
    <dbReference type="NCBI Taxonomy" id="1121922"/>
    <lineage>
        <taxon>Bacteria</taxon>
        <taxon>Pseudomonadati</taxon>
        <taxon>Pseudomonadota</taxon>
        <taxon>Gammaproteobacteria</taxon>
        <taxon>Alteromonadales</taxon>
        <taxon>Alteromonadaceae</taxon>
        <taxon>Brumicola</taxon>
    </lineage>
</organism>
<evidence type="ECO:0000313" key="2">
    <source>
        <dbReference type="Proteomes" id="UP000006251"/>
    </source>
</evidence>
<dbReference type="EMBL" id="BAEQ01000055">
    <property type="protein sequence ID" value="GAC30406.1"/>
    <property type="molecule type" value="Genomic_DNA"/>
</dbReference>
<dbReference type="AlphaFoldDB" id="K6Z2I1"/>
<proteinExistence type="predicted"/>
<keyword evidence="2" id="KW-1185">Reference proteome</keyword>
<reference evidence="2" key="1">
    <citation type="journal article" date="2014" name="Environ. Microbiol.">
        <title>Comparative genomics of the marine bacterial genus Glaciecola reveals the high degree of genomic diversity and genomic characteristic for cold adaptation.</title>
        <authorList>
            <person name="Qin Q.L."/>
            <person name="Xie B.B."/>
            <person name="Yu Y."/>
            <person name="Shu Y.L."/>
            <person name="Rong J.C."/>
            <person name="Zhang Y.J."/>
            <person name="Zhao D.L."/>
            <person name="Chen X.L."/>
            <person name="Zhang X.Y."/>
            <person name="Chen B."/>
            <person name="Zhou B.C."/>
            <person name="Zhang Y.Z."/>
        </authorList>
    </citation>
    <scope>NUCLEOTIDE SEQUENCE [LARGE SCALE GENOMIC DNA]</scope>
    <source>
        <strain evidence="2">ACAM 615</strain>
    </source>
</reference>
<protein>
    <submittedName>
        <fullName evidence="1">Uncharacterized protein</fullName>
    </submittedName>
</protein>